<gene>
    <name evidence="1" type="ORF">H6P81_006290</name>
</gene>
<accession>A0AAV7EZP5</accession>
<dbReference type="EMBL" id="JAINDJ010000003">
    <property type="protein sequence ID" value="KAG9453386.1"/>
    <property type="molecule type" value="Genomic_DNA"/>
</dbReference>
<name>A0AAV7EZP5_ARIFI</name>
<sequence>MTWAPPPVLSGLASAKLRAPPIRPGRILIFLVLPFHPSKAFSLLFGAESCWRTAMASTTATAPLFLRPPPSKPRSFISCGPRNNRGPLLRGRTLSTEAILAVQSLKRAHPDPTKLDAVFSKTLSRLIKPDLLAALRELLRQDQTHVALKVFALIRSESWYATDYGLYAEVVSALCRNEMSSEIDELISELAEEEAGHGDDKGMERLVKALIAAERVNATVEFYGVMKREGKGLNEYVFKVLIRGLRRLGEAEVADEVEADFERFEEKQFMKMS</sequence>
<dbReference type="Proteomes" id="UP000825729">
    <property type="component" value="Unassembled WGS sequence"/>
</dbReference>
<dbReference type="Gene3D" id="1.25.40.10">
    <property type="entry name" value="Tetratricopeptide repeat domain"/>
    <property type="match status" value="1"/>
</dbReference>
<evidence type="ECO:0000313" key="2">
    <source>
        <dbReference type="Proteomes" id="UP000825729"/>
    </source>
</evidence>
<dbReference type="AlphaFoldDB" id="A0AAV7EZP5"/>
<protein>
    <submittedName>
        <fullName evidence="1">Uncharacterized protein</fullName>
    </submittedName>
</protein>
<proteinExistence type="predicted"/>
<reference evidence="1 2" key="1">
    <citation type="submission" date="2021-07" db="EMBL/GenBank/DDBJ databases">
        <title>The Aristolochia fimbriata genome: insights into angiosperm evolution, floral development and chemical biosynthesis.</title>
        <authorList>
            <person name="Jiao Y."/>
        </authorList>
    </citation>
    <scope>NUCLEOTIDE SEQUENCE [LARGE SCALE GENOMIC DNA]</scope>
    <source>
        <strain evidence="1">IBCAS-2021</strain>
        <tissue evidence="1">Leaf</tissue>
    </source>
</reference>
<dbReference type="GO" id="GO:0003723">
    <property type="term" value="F:RNA binding"/>
    <property type="evidence" value="ECO:0007669"/>
    <property type="project" value="InterPro"/>
</dbReference>
<keyword evidence="2" id="KW-1185">Reference proteome</keyword>
<evidence type="ECO:0000313" key="1">
    <source>
        <dbReference type="EMBL" id="KAG9453386.1"/>
    </source>
</evidence>
<dbReference type="GO" id="GO:0000373">
    <property type="term" value="P:Group II intron splicing"/>
    <property type="evidence" value="ECO:0007669"/>
    <property type="project" value="InterPro"/>
</dbReference>
<comment type="caution">
    <text evidence="1">The sequence shown here is derived from an EMBL/GenBank/DDBJ whole genome shotgun (WGS) entry which is preliminary data.</text>
</comment>
<dbReference type="PANTHER" id="PTHR47594">
    <property type="entry name" value="PPR CONTAINING PLANT-LIKE PROTEIN"/>
    <property type="match status" value="1"/>
</dbReference>
<dbReference type="InterPro" id="IPR011990">
    <property type="entry name" value="TPR-like_helical_dom_sf"/>
</dbReference>
<organism evidence="1 2">
    <name type="scientific">Aristolochia fimbriata</name>
    <name type="common">White veined hardy Dutchman's pipe vine</name>
    <dbReference type="NCBI Taxonomy" id="158543"/>
    <lineage>
        <taxon>Eukaryota</taxon>
        <taxon>Viridiplantae</taxon>
        <taxon>Streptophyta</taxon>
        <taxon>Embryophyta</taxon>
        <taxon>Tracheophyta</taxon>
        <taxon>Spermatophyta</taxon>
        <taxon>Magnoliopsida</taxon>
        <taxon>Magnoliidae</taxon>
        <taxon>Piperales</taxon>
        <taxon>Aristolochiaceae</taxon>
        <taxon>Aristolochia</taxon>
    </lineage>
</organism>
<dbReference type="PANTHER" id="PTHR47594:SF3">
    <property type="entry name" value="PROTEIN THYLAKOID ASSEMBLY 8, CHLOROPLASTIC"/>
    <property type="match status" value="1"/>
</dbReference>
<dbReference type="InterPro" id="IPR044190">
    <property type="entry name" value="THA8-like"/>
</dbReference>
<dbReference type="GO" id="GO:0009658">
    <property type="term" value="P:chloroplast organization"/>
    <property type="evidence" value="ECO:0007669"/>
    <property type="project" value="InterPro"/>
</dbReference>